<proteinExistence type="predicted"/>
<accession>A0AAC8QGQ7</accession>
<organism evidence="2 4">
    <name type="scientific">Archangium gephyra</name>
    <dbReference type="NCBI Taxonomy" id="48"/>
    <lineage>
        <taxon>Bacteria</taxon>
        <taxon>Pseudomonadati</taxon>
        <taxon>Myxococcota</taxon>
        <taxon>Myxococcia</taxon>
        <taxon>Myxococcales</taxon>
        <taxon>Cystobacterineae</taxon>
        <taxon>Archangiaceae</taxon>
        <taxon>Archangium</taxon>
    </lineage>
</organism>
<sequence>MFRIPKQHWKRSAFVVGGVLLGLTPLVYAEGPVEEDPQGKEARPRPEGNVRSSSERQAKRSMPKASLTGNQLFLSCMLDFPSQVRRYAVTCPGTRHIDVRLADCCDAGDHWQVTVRSWDPKPTVAIASTSGGNGDFSMPARVFTYSTSRDMNALIECSYLHGRNLFPAEADILVETPGAPCTVQEQVFTGEVEPSR</sequence>
<dbReference type="AlphaFoldDB" id="A0AAC8QGQ7"/>
<evidence type="ECO:0000313" key="4">
    <source>
        <dbReference type="Proteomes" id="UP000035579"/>
    </source>
</evidence>
<gene>
    <name evidence="2" type="ORF">AA314_08382</name>
    <name evidence="3" type="ORF">ATI61_105272</name>
</gene>
<reference evidence="2 4" key="1">
    <citation type="submission" date="2015-05" db="EMBL/GenBank/DDBJ databases">
        <title>Genome assembly of Archangium gephyra DSM 2261.</title>
        <authorList>
            <person name="Sharma G."/>
            <person name="Subramanian S."/>
        </authorList>
    </citation>
    <scope>NUCLEOTIDE SEQUENCE [LARGE SCALE GENOMIC DNA]</scope>
    <source>
        <strain evidence="2 4">DSM 2261</strain>
    </source>
</reference>
<evidence type="ECO:0000256" key="1">
    <source>
        <dbReference type="SAM" id="MobiDB-lite"/>
    </source>
</evidence>
<keyword evidence="5" id="KW-1185">Reference proteome</keyword>
<feature type="compositionally biased region" description="Basic and acidic residues" evidence="1">
    <location>
        <begin position="37"/>
        <end position="58"/>
    </location>
</feature>
<dbReference type="KEGG" id="age:AA314_08382"/>
<feature type="region of interest" description="Disordered" evidence="1">
    <location>
        <begin position="32"/>
        <end position="65"/>
    </location>
</feature>
<dbReference type="Proteomes" id="UP000256345">
    <property type="component" value="Unassembled WGS sequence"/>
</dbReference>
<evidence type="ECO:0000313" key="3">
    <source>
        <dbReference type="EMBL" id="REG31945.1"/>
    </source>
</evidence>
<protein>
    <submittedName>
        <fullName evidence="2">Uncharacterized protein</fullName>
    </submittedName>
</protein>
<dbReference type="EMBL" id="CP011509">
    <property type="protein sequence ID" value="AKJ06756.1"/>
    <property type="molecule type" value="Genomic_DNA"/>
</dbReference>
<dbReference type="Proteomes" id="UP000035579">
    <property type="component" value="Chromosome"/>
</dbReference>
<dbReference type="EMBL" id="QUMU01000005">
    <property type="protein sequence ID" value="REG31945.1"/>
    <property type="molecule type" value="Genomic_DNA"/>
</dbReference>
<name>A0AAC8QGQ7_9BACT</name>
<evidence type="ECO:0000313" key="2">
    <source>
        <dbReference type="EMBL" id="AKJ06756.1"/>
    </source>
</evidence>
<evidence type="ECO:0000313" key="5">
    <source>
        <dbReference type="Proteomes" id="UP000256345"/>
    </source>
</evidence>
<reference evidence="3 5" key="2">
    <citation type="submission" date="2018-08" db="EMBL/GenBank/DDBJ databases">
        <title>Genomic Encyclopedia of Archaeal and Bacterial Type Strains, Phase II (KMG-II): from individual species to whole genera.</title>
        <authorList>
            <person name="Goeker M."/>
        </authorList>
    </citation>
    <scope>NUCLEOTIDE SEQUENCE [LARGE SCALE GENOMIC DNA]</scope>
    <source>
        <strain evidence="3 5">DSM 2261</strain>
    </source>
</reference>
<dbReference type="RefSeq" id="WP_047859957.1">
    <property type="nucleotide sequence ID" value="NZ_CP011509.1"/>
</dbReference>